<feature type="compositionally biased region" description="Basic residues" evidence="10">
    <location>
        <begin position="788"/>
        <end position="797"/>
    </location>
</feature>
<evidence type="ECO:0000256" key="6">
    <source>
        <dbReference type="ARBA" id="ARBA00022840"/>
    </source>
</evidence>
<dbReference type="EC" id="3.6.4.12" evidence="9"/>
<feature type="region of interest" description="Disordered" evidence="10">
    <location>
        <begin position="841"/>
        <end position="922"/>
    </location>
</feature>
<evidence type="ECO:0000256" key="1">
    <source>
        <dbReference type="ARBA" id="ARBA00004123"/>
    </source>
</evidence>
<evidence type="ECO:0000313" key="13">
    <source>
        <dbReference type="EMBL" id="GJJ09423.1"/>
    </source>
</evidence>
<feature type="compositionally biased region" description="Basic and acidic residues" evidence="10">
    <location>
        <begin position="106"/>
        <end position="115"/>
    </location>
</feature>
<feature type="compositionally biased region" description="Polar residues" evidence="10">
    <location>
        <begin position="763"/>
        <end position="785"/>
    </location>
</feature>
<dbReference type="PROSITE" id="PS51194">
    <property type="entry name" value="HELICASE_CTER"/>
    <property type="match status" value="1"/>
</dbReference>
<dbReference type="GO" id="GO:0005524">
    <property type="term" value="F:ATP binding"/>
    <property type="evidence" value="ECO:0007669"/>
    <property type="project" value="UniProtKB-UniRule"/>
</dbReference>
<dbReference type="CDD" id="cd12091">
    <property type="entry name" value="FANCM_ID"/>
    <property type="match status" value="1"/>
</dbReference>
<comment type="subunit">
    <text evidence="9">Interacts with the MHF histone-fold complex to form the FANCM-MHF complex.</text>
</comment>
<protein>
    <recommendedName>
        <fullName evidence="9">ATP-dependent DNA helicase</fullName>
        <ecNumber evidence="9">3.6.4.12</ecNumber>
    </recommendedName>
</protein>
<evidence type="ECO:0000256" key="7">
    <source>
        <dbReference type="ARBA" id="ARBA00023242"/>
    </source>
</evidence>
<dbReference type="Pfam" id="PF04851">
    <property type="entry name" value="ResIII"/>
    <property type="match status" value="1"/>
</dbReference>
<dbReference type="SMART" id="SM00490">
    <property type="entry name" value="HELICc"/>
    <property type="match status" value="1"/>
</dbReference>
<evidence type="ECO:0000256" key="2">
    <source>
        <dbReference type="ARBA" id="ARBA00009889"/>
    </source>
</evidence>
<feature type="region of interest" description="Disordered" evidence="10">
    <location>
        <begin position="103"/>
        <end position="122"/>
    </location>
</feature>
<dbReference type="GO" id="GO:0045003">
    <property type="term" value="P:double-strand break repair via synthesis-dependent strand annealing"/>
    <property type="evidence" value="ECO:0007669"/>
    <property type="project" value="TreeGrafter"/>
</dbReference>
<comment type="catalytic activity">
    <reaction evidence="8 9">
        <text>ATP + H2O = ADP + phosphate + H(+)</text>
        <dbReference type="Rhea" id="RHEA:13065"/>
        <dbReference type="ChEBI" id="CHEBI:15377"/>
        <dbReference type="ChEBI" id="CHEBI:15378"/>
        <dbReference type="ChEBI" id="CHEBI:30616"/>
        <dbReference type="ChEBI" id="CHEBI:43474"/>
        <dbReference type="ChEBI" id="CHEBI:456216"/>
        <dbReference type="EC" id="3.6.4.12"/>
    </reaction>
</comment>
<dbReference type="InterPro" id="IPR006935">
    <property type="entry name" value="Helicase/UvrB_N"/>
</dbReference>
<proteinExistence type="inferred from homology"/>
<dbReference type="InterPro" id="IPR014001">
    <property type="entry name" value="Helicase_ATP-bd"/>
</dbReference>
<keyword evidence="7" id="KW-0539">Nucleus</keyword>
<dbReference type="Gene3D" id="3.40.50.300">
    <property type="entry name" value="P-loop containing nucleotide triphosphate hydrolases"/>
    <property type="match status" value="2"/>
</dbReference>
<dbReference type="CDD" id="cd18801">
    <property type="entry name" value="SF2_C_FANCM_Hef"/>
    <property type="match status" value="1"/>
</dbReference>
<evidence type="ECO:0000313" key="14">
    <source>
        <dbReference type="Proteomes" id="UP001050691"/>
    </source>
</evidence>
<feature type="region of interest" description="Disordered" evidence="10">
    <location>
        <begin position="938"/>
        <end position="961"/>
    </location>
</feature>
<dbReference type="AlphaFoldDB" id="A0AAV5A7I1"/>
<feature type="region of interest" description="Disordered" evidence="10">
    <location>
        <begin position="712"/>
        <end position="741"/>
    </location>
</feature>
<dbReference type="GO" id="GO:0005634">
    <property type="term" value="C:nucleus"/>
    <property type="evidence" value="ECO:0007669"/>
    <property type="project" value="UniProtKB-SubCell"/>
</dbReference>
<feature type="domain" description="Helicase ATP-binding" evidence="11">
    <location>
        <begin position="181"/>
        <end position="349"/>
    </location>
</feature>
<name>A0AAV5A7I1_9AGAM</name>
<evidence type="ECO:0000256" key="9">
    <source>
        <dbReference type="RuleBase" id="RU367027"/>
    </source>
</evidence>
<evidence type="ECO:0000256" key="5">
    <source>
        <dbReference type="ARBA" id="ARBA00022806"/>
    </source>
</evidence>
<dbReference type="InterPro" id="IPR027417">
    <property type="entry name" value="P-loop_NTPase"/>
</dbReference>
<gene>
    <name evidence="13" type="ORF">Clacol_003645</name>
</gene>
<reference evidence="13" key="1">
    <citation type="submission" date="2021-10" db="EMBL/GenBank/DDBJ databases">
        <title>De novo Genome Assembly of Clathrus columnatus (Basidiomycota, Fungi) Using Illumina and Nanopore Sequence Data.</title>
        <authorList>
            <person name="Ogiso-Tanaka E."/>
            <person name="Itagaki H."/>
            <person name="Hosoya T."/>
            <person name="Hosaka K."/>
        </authorList>
    </citation>
    <scope>NUCLEOTIDE SEQUENCE</scope>
    <source>
        <strain evidence="13">MO-923</strain>
    </source>
</reference>
<evidence type="ECO:0000256" key="3">
    <source>
        <dbReference type="ARBA" id="ARBA00022741"/>
    </source>
</evidence>
<dbReference type="Proteomes" id="UP001050691">
    <property type="component" value="Unassembled WGS sequence"/>
</dbReference>
<evidence type="ECO:0000259" key="11">
    <source>
        <dbReference type="PROSITE" id="PS51192"/>
    </source>
</evidence>
<dbReference type="GO" id="GO:0016787">
    <property type="term" value="F:hydrolase activity"/>
    <property type="evidence" value="ECO:0007669"/>
    <property type="project" value="UniProtKB-KW"/>
</dbReference>
<dbReference type="Pfam" id="PF00271">
    <property type="entry name" value="Helicase_C"/>
    <property type="match status" value="1"/>
</dbReference>
<comment type="subcellular location">
    <subcellularLocation>
        <location evidence="1 9">Nucleus</location>
    </subcellularLocation>
</comment>
<dbReference type="SUPFAM" id="SSF52540">
    <property type="entry name" value="P-loop containing nucleoside triphosphate hydrolases"/>
    <property type="match status" value="1"/>
</dbReference>
<dbReference type="PANTHER" id="PTHR14025">
    <property type="entry name" value="FANCONI ANEMIA GROUP M FANCM FAMILY MEMBER"/>
    <property type="match status" value="1"/>
</dbReference>
<comment type="function">
    <text evidence="9">ATP-dependent DNA helicase involved in DNA damage repair by homologous recombination and in genome maintenance. Capable of unwinding D-loops. Plays a role in limiting crossover recombinants during mitotic DNA double-strand break (DSB) repair. Component of a FANCM-MHF complex which promotes gene conversion at blocked replication forks, probably by reversal of the stalled fork.</text>
</comment>
<feature type="domain" description="Helicase C-terminal" evidence="12">
    <location>
        <begin position="516"/>
        <end position="688"/>
    </location>
</feature>
<accession>A0AAV5A7I1</accession>
<feature type="compositionally biased region" description="Polar residues" evidence="10">
    <location>
        <begin position="1017"/>
        <end position="1030"/>
    </location>
</feature>
<dbReference type="GO" id="GO:0009378">
    <property type="term" value="F:four-way junction helicase activity"/>
    <property type="evidence" value="ECO:0007669"/>
    <property type="project" value="TreeGrafter"/>
</dbReference>
<evidence type="ECO:0000256" key="4">
    <source>
        <dbReference type="ARBA" id="ARBA00022801"/>
    </source>
</evidence>
<dbReference type="GO" id="GO:0043138">
    <property type="term" value="F:3'-5' DNA helicase activity"/>
    <property type="evidence" value="ECO:0007669"/>
    <property type="project" value="InterPro"/>
</dbReference>
<dbReference type="PROSITE" id="PS51192">
    <property type="entry name" value="HELICASE_ATP_BIND_1"/>
    <property type="match status" value="1"/>
</dbReference>
<dbReference type="EMBL" id="BPWL01000004">
    <property type="protein sequence ID" value="GJJ09423.1"/>
    <property type="molecule type" value="Genomic_DNA"/>
</dbReference>
<evidence type="ECO:0000256" key="10">
    <source>
        <dbReference type="SAM" id="MobiDB-lite"/>
    </source>
</evidence>
<dbReference type="GO" id="GO:0000400">
    <property type="term" value="F:four-way junction DNA binding"/>
    <property type="evidence" value="ECO:0007669"/>
    <property type="project" value="TreeGrafter"/>
</dbReference>
<dbReference type="GO" id="GO:0036297">
    <property type="term" value="P:interstrand cross-link repair"/>
    <property type="evidence" value="ECO:0007669"/>
    <property type="project" value="UniProtKB-ARBA"/>
</dbReference>
<comment type="similarity">
    <text evidence="2 9">Belongs to the DEAD box helicase family. DEAH subfamily. FANCM sub-subfamily.</text>
</comment>
<keyword evidence="4" id="KW-0378">Hydrolase</keyword>
<dbReference type="FunFam" id="3.40.50.300:FF:000861">
    <property type="entry name" value="Fanconi anemia, complementation group M"/>
    <property type="match status" value="1"/>
</dbReference>
<feature type="region of interest" description="Disordered" evidence="10">
    <location>
        <begin position="753"/>
        <end position="798"/>
    </location>
</feature>
<dbReference type="InterPro" id="IPR039686">
    <property type="entry name" value="FANCM/Mph1-like_ID"/>
</dbReference>
<feature type="region of interest" description="Disordered" evidence="10">
    <location>
        <begin position="136"/>
        <end position="156"/>
    </location>
</feature>
<feature type="compositionally biased region" description="Basic residues" evidence="10">
    <location>
        <begin position="902"/>
        <end position="913"/>
    </location>
</feature>
<keyword evidence="14" id="KW-1185">Reference proteome</keyword>
<evidence type="ECO:0000256" key="8">
    <source>
        <dbReference type="ARBA" id="ARBA00047995"/>
    </source>
</evidence>
<dbReference type="InterPro" id="IPR001650">
    <property type="entry name" value="Helicase_C-like"/>
</dbReference>
<dbReference type="CDD" id="cd18033">
    <property type="entry name" value="DEXDc_FANCM"/>
    <property type="match status" value="1"/>
</dbReference>
<organism evidence="13 14">
    <name type="scientific">Clathrus columnatus</name>
    <dbReference type="NCBI Taxonomy" id="1419009"/>
    <lineage>
        <taxon>Eukaryota</taxon>
        <taxon>Fungi</taxon>
        <taxon>Dikarya</taxon>
        <taxon>Basidiomycota</taxon>
        <taxon>Agaricomycotina</taxon>
        <taxon>Agaricomycetes</taxon>
        <taxon>Phallomycetidae</taxon>
        <taxon>Phallales</taxon>
        <taxon>Clathraceae</taxon>
        <taxon>Clathrus</taxon>
    </lineage>
</organism>
<keyword evidence="6" id="KW-0067">ATP-binding</keyword>
<dbReference type="InterPro" id="IPR044749">
    <property type="entry name" value="FANCM_DEXDc"/>
</dbReference>
<comment type="caution">
    <text evidence="13">The sequence shown here is derived from an EMBL/GenBank/DDBJ whole genome shotgun (WGS) entry which is preliminary data.</text>
</comment>
<feature type="region of interest" description="Disordered" evidence="10">
    <location>
        <begin position="1001"/>
        <end position="1030"/>
    </location>
</feature>
<dbReference type="PANTHER" id="PTHR14025:SF20">
    <property type="entry name" value="FANCONI ANEMIA GROUP M PROTEIN"/>
    <property type="match status" value="1"/>
</dbReference>
<feature type="compositionally biased region" description="Acidic residues" evidence="10">
    <location>
        <begin position="938"/>
        <end position="953"/>
    </location>
</feature>
<keyword evidence="3" id="KW-0547">Nucleotide-binding</keyword>
<keyword evidence="5" id="KW-0347">Helicase</keyword>
<evidence type="ECO:0000259" key="12">
    <source>
        <dbReference type="PROSITE" id="PS51194"/>
    </source>
</evidence>
<sequence>MCMNSDEYFENDSTQMNPDFLAQVNAIEAAAFTDAKPSQAITETSTPRHLSNNSDDYDRYFDDLNSEDFLQLATPKSPTRPVVKDVGGAPGSTSLLQQTLFGGAADEPRTTDRHRSLAPGKGAKKVKKWVYSLPVNSKTKGKGKANPRDDSDEGEANDTLLHVNRWIYPINKPKRDYQFNIARDALFENTLVSLPTGLGKTFIAGVLMLNYYRWFPEGKVVFVAPTKPLVAQQIDACLKICGIPGSHSTELTGQTPRTKRAEFWREKRVFFMTPQTFFNDLKYEICNPTDVVLLVIDEAHRGTGDHAYAQIVRYLMIKNGHFRILALTATPGANTEAVQKIIDALHISHIEIRDENSLDLYRYVLPKVMCVSVIFGLAIKLSLQKINTHVIKMSGDIVIVRDLLAKVMNKVAKKVVELGLMPNLDVIKLHPYRCTAVQNQVKRNGVLAQAMGYLIECSLSMCYNDLQGLSEDSHQEVKKSKLSSEPLFQEVIKELERQNNRGFSIHPKIEKLVALALDYFAEDHDKENSGDDSEHSASKMMVFANYRLVVDEIAFALNQHQPLIRATRFVGQGADKHGNKGIAQREQLEVIKRFKDGEFNVLVATSIGEEGLDIGEVDCIICYDAQKTPIRMLQRIGRTGRQRAGRVEVLLSESREETNWEKARKDYESVQKSIIRGDSLQLYADVERLLPDGSKPVCQETLMPIEQYTREIREPRKLPSSPKRKKRKAETELGHDIPAGAVDGFVPSSALLARTSNKKPKITSPTQKDSLTTRKPSKTRATTGSKPMIKKPQKGKKIAVERTLSQLAREAADDSDDRELELGIEPVLKSNNYKLSRVSSELSDLDDSVKKQPPPEQIEDHSWLMGSDPIDTPAPSESDKPRWQPTSPLVIDSSPCSSTSRPVRRRGGRKRQRIASSQSTIAPDPHLAKFYLDLEAEVSGEGSSDESMEEAERESDKRFLEELSPTQKLSQYNQDMAYQQSLLTQIIPNTRVPKFNSKVVRKGPFGSARSLPRRMPRTSSPNRSTDQYSIDSFLVEDDDDILLN</sequence>
<dbReference type="SMART" id="SM00487">
    <property type="entry name" value="DEXDc"/>
    <property type="match status" value="1"/>
</dbReference>